<evidence type="ECO:0000256" key="5">
    <source>
        <dbReference type="HAMAP-Rule" id="MF_00378"/>
    </source>
</evidence>
<dbReference type="CDD" id="cd04489">
    <property type="entry name" value="ExoVII_LU_OBF"/>
    <property type="match status" value="1"/>
</dbReference>
<comment type="subunit">
    <text evidence="5">Heterooligomer composed of large and small subunits.</text>
</comment>
<dbReference type="InterPro" id="IPR003753">
    <property type="entry name" value="Exonuc_VII_L"/>
</dbReference>
<organism evidence="8 9">
    <name type="scientific">Rhodocytophaga aerolata</name>
    <dbReference type="NCBI Taxonomy" id="455078"/>
    <lineage>
        <taxon>Bacteria</taxon>
        <taxon>Pseudomonadati</taxon>
        <taxon>Bacteroidota</taxon>
        <taxon>Cytophagia</taxon>
        <taxon>Cytophagales</taxon>
        <taxon>Rhodocytophagaceae</taxon>
        <taxon>Rhodocytophaga</taxon>
    </lineage>
</organism>
<dbReference type="HAMAP" id="MF_00378">
    <property type="entry name" value="Exonuc_7_L"/>
    <property type="match status" value="1"/>
</dbReference>
<evidence type="ECO:0000256" key="1">
    <source>
        <dbReference type="ARBA" id="ARBA00022490"/>
    </source>
</evidence>
<evidence type="ECO:0000256" key="4">
    <source>
        <dbReference type="ARBA" id="ARBA00022839"/>
    </source>
</evidence>
<keyword evidence="2 5" id="KW-0540">Nuclease</keyword>
<comment type="catalytic activity">
    <reaction evidence="5">
        <text>Exonucleolytic cleavage in either 5'- to 3'- or 3'- to 5'-direction to yield nucleoside 5'-phosphates.</text>
        <dbReference type="EC" id="3.1.11.6"/>
    </reaction>
</comment>
<proteinExistence type="inferred from homology"/>
<dbReference type="PANTHER" id="PTHR30008:SF0">
    <property type="entry name" value="EXODEOXYRIBONUCLEASE 7 LARGE SUBUNIT"/>
    <property type="match status" value="1"/>
</dbReference>
<keyword evidence="9" id="KW-1185">Reference proteome</keyword>
<accession>A0ABT8QZR4</accession>
<name>A0ABT8QZR4_9BACT</name>
<evidence type="ECO:0000256" key="3">
    <source>
        <dbReference type="ARBA" id="ARBA00022801"/>
    </source>
</evidence>
<evidence type="ECO:0000259" key="7">
    <source>
        <dbReference type="Pfam" id="PF13742"/>
    </source>
</evidence>
<dbReference type="InterPro" id="IPR020579">
    <property type="entry name" value="Exonuc_VII_lsu_C"/>
</dbReference>
<keyword evidence="3 5" id="KW-0378">Hydrolase</keyword>
<dbReference type="GO" id="GO:0008855">
    <property type="term" value="F:exodeoxyribonuclease VII activity"/>
    <property type="evidence" value="ECO:0007669"/>
    <property type="project" value="UniProtKB-EC"/>
</dbReference>
<dbReference type="RefSeq" id="WP_302036126.1">
    <property type="nucleotide sequence ID" value="NZ_JAUKPO010000001.1"/>
</dbReference>
<keyword evidence="1 5" id="KW-0963">Cytoplasm</keyword>
<dbReference type="NCBIfam" id="TIGR00237">
    <property type="entry name" value="xseA"/>
    <property type="match status" value="1"/>
</dbReference>
<evidence type="ECO:0000313" key="8">
    <source>
        <dbReference type="EMBL" id="MDO1445336.1"/>
    </source>
</evidence>
<dbReference type="Proteomes" id="UP001168528">
    <property type="component" value="Unassembled WGS sequence"/>
</dbReference>
<gene>
    <name evidence="5 8" type="primary">xseA</name>
    <name evidence="8" type="ORF">Q0590_03690</name>
</gene>
<dbReference type="Pfam" id="PF02601">
    <property type="entry name" value="Exonuc_VII_L"/>
    <property type="match status" value="1"/>
</dbReference>
<comment type="caution">
    <text evidence="8">The sequence shown here is derived from an EMBL/GenBank/DDBJ whole genome shotgun (WGS) entry which is preliminary data.</text>
</comment>
<dbReference type="InterPro" id="IPR025824">
    <property type="entry name" value="OB-fold_nuc-bd_dom"/>
</dbReference>
<dbReference type="EMBL" id="JAUKPO010000001">
    <property type="protein sequence ID" value="MDO1445336.1"/>
    <property type="molecule type" value="Genomic_DNA"/>
</dbReference>
<evidence type="ECO:0000313" key="9">
    <source>
        <dbReference type="Proteomes" id="UP001168528"/>
    </source>
</evidence>
<dbReference type="PANTHER" id="PTHR30008">
    <property type="entry name" value="EXODEOXYRIBONUCLEASE 7 LARGE SUBUNIT"/>
    <property type="match status" value="1"/>
</dbReference>
<reference evidence="8" key="1">
    <citation type="submission" date="2023-07" db="EMBL/GenBank/DDBJ databases">
        <title>The genome sequence of Rhodocytophaga aerolata KACC 12507.</title>
        <authorList>
            <person name="Zhang X."/>
        </authorList>
    </citation>
    <scope>NUCLEOTIDE SEQUENCE</scope>
    <source>
        <strain evidence="8">KACC 12507</strain>
    </source>
</reference>
<dbReference type="Pfam" id="PF13742">
    <property type="entry name" value="tRNA_anti_2"/>
    <property type="match status" value="1"/>
</dbReference>
<evidence type="ECO:0000256" key="2">
    <source>
        <dbReference type="ARBA" id="ARBA00022722"/>
    </source>
</evidence>
<feature type="domain" description="OB-fold nucleic acid binding" evidence="7">
    <location>
        <begin position="9"/>
        <end position="105"/>
    </location>
</feature>
<comment type="similarity">
    <text evidence="5">Belongs to the XseA family.</text>
</comment>
<evidence type="ECO:0000259" key="6">
    <source>
        <dbReference type="Pfam" id="PF02601"/>
    </source>
</evidence>
<feature type="domain" description="Exonuclease VII large subunit C-terminal" evidence="6">
    <location>
        <begin position="128"/>
        <end position="305"/>
    </location>
</feature>
<sequence length="376" mass="41444">MFYPSVDLLTVSDLTYRIKEILEYEPELQEVSLQGEVSNCTLHSSGHAYFTLKDEYAQISCVMFRGSITGKTKEILKHGAKIVVKGSVTVYPQRGNYQLLVQEVQAYGVGNLYQQFLMLKDKLQLEGLFDESNKKEIPAYPTTIGLITSPTGAVIKDILHTLQRRYPGIKLVLSPATVQGEQGAASVIAALQLLCKQPAIDVIIIARGGGSIEDLWCFNDESLAKAVYACPIPVISAIGHETDFTILDFVADLRAATPTAAAEHAVPDKTELANYLLQMRASIRTAVQYNLYNRAQQLDDMAEKTSMQWNYLLAQKKNELAVLAATLQQYNPNAYLDRGYSLTLKDGKVVKSVAEVASGDSLEIVLKDGTIRTVVE</sequence>
<comment type="function">
    <text evidence="5">Bidirectionally degrades single-stranded DNA into large acid-insoluble oligonucleotides, which are then degraded further into small acid-soluble oligonucleotides.</text>
</comment>
<comment type="subcellular location">
    <subcellularLocation>
        <location evidence="5">Cytoplasm</location>
    </subcellularLocation>
</comment>
<protein>
    <recommendedName>
        <fullName evidence="5">Exodeoxyribonuclease 7 large subunit</fullName>
        <ecNumber evidence="5">3.1.11.6</ecNumber>
    </recommendedName>
    <alternativeName>
        <fullName evidence="5">Exodeoxyribonuclease VII large subunit</fullName>
        <shortName evidence="5">Exonuclease VII large subunit</shortName>
    </alternativeName>
</protein>
<keyword evidence="4 5" id="KW-0269">Exonuclease</keyword>
<dbReference type="EC" id="3.1.11.6" evidence="5"/>